<dbReference type="Gene3D" id="2.70.20.10">
    <property type="entry name" value="Topoisomerase I, domain 3"/>
    <property type="match status" value="1"/>
</dbReference>
<keyword evidence="5 8" id="KW-0238">DNA-binding</keyword>
<dbReference type="GO" id="GO:0008270">
    <property type="term" value="F:zinc ion binding"/>
    <property type="evidence" value="ECO:0007669"/>
    <property type="project" value="UniProtKB-KW"/>
</dbReference>
<dbReference type="SMART" id="SM00437">
    <property type="entry name" value="TOP1Ac"/>
    <property type="match status" value="1"/>
</dbReference>
<dbReference type="FunFam" id="1.10.290.10:FF:000001">
    <property type="entry name" value="DNA topoisomerase"/>
    <property type="match status" value="1"/>
</dbReference>
<evidence type="ECO:0000313" key="12">
    <source>
        <dbReference type="EMBL" id="KAL3103179.1"/>
    </source>
</evidence>
<evidence type="ECO:0000256" key="3">
    <source>
        <dbReference type="ARBA" id="ARBA00012891"/>
    </source>
</evidence>
<dbReference type="PROSITE" id="PS50880">
    <property type="entry name" value="TOPRIM"/>
    <property type="match status" value="1"/>
</dbReference>
<dbReference type="CDD" id="cd00186">
    <property type="entry name" value="TOP1Ac"/>
    <property type="match status" value="1"/>
</dbReference>
<accession>A0ABD2KL67</accession>
<dbReference type="PANTHER" id="PTHR11390">
    <property type="entry name" value="PROKARYOTIC DNA TOPOISOMERASE"/>
    <property type="match status" value="1"/>
</dbReference>
<dbReference type="Pfam" id="PF01131">
    <property type="entry name" value="Topoisom_bac"/>
    <property type="match status" value="1"/>
</dbReference>
<comment type="similarity">
    <text evidence="2 8">Belongs to the type IA topoisomerase family.</text>
</comment>
<organism evidence="12 13">
    <name type="scientific">Heterodera schachtii</name>
    <name type="common">Sugarbeet cyst nematode worm</name>
    <name type="synonym">Tylenchus schachtii</name>
    <dbReference type="NCBI Taxonomy" id="97005"/>
    <lineage>
        <taxon>Eukaryota</taxon>
        <taxon>Metazoa</taxon>
        <taxon>Ecdysozoa</taxon>
        <taxon>Nematoda</taxon>
        <taxon>Chromadorea</taxon>
        <taxon>Rhabditida</taxon>
        <taxon>Tylenchina</taxon>
        <taxon>Tylenchomorpha</taxon>
        <taxon>Tylenchoidea</taxon>
        <taxon>Heteroderidae</taxon>
        <taxon>Heteroderinae</taxon>
        <taxon>Heterodera</taxon>
    </lineage>
</organism>
<feature type="domain" description="Topo IA-type catalytic" evidence="11">
    <location>
        <begin position="348"/>
        <end position="781"/>
    </location>
</feature>
<keyword evidence="7" id="KW-0862">Zinc</keyword>
<dbReference type="AlphaFoldDB" id="A0ABD2KL67"/>
<dbReference type="InterPro" id="IPR013826">
    <property type="entry name" value="Topo_IA_cen_sub3"/>
</dbReference>
<name>A0ABD2KL67_HETSC</name>
<dbReference type="Pfam" id="PF01751">
    <property type="entry name" value="Toprim"/>
    <property type="match status" value="1"/>
</dbReference>
<evidence type="ECO:0000256" key="5">
    <source>
        <dbReference type="ARBA" id="ARBA00023125"/>
    </source>
</evidence>
<keyword evidence="4 8" id="KW-0799">Topoisomerase</keyword>
<dbReference type="InterPro" id="IPR034144">
    <property type="entry name" value="TOPRIM_TopoIII"/>
</dbReference>
<evidence type="ECO:0000259" key="9">
    <source>
        <dbReference type="PROSITE" id="PS50880"/>
    </source>
</evidence>
<dbReference type="PROSITE" id="PS50966">
    <property type="entry name" value="ZF_SWIM"/>
    <property type="match status" value="1"/>
</dbReference>
<dbReference type="InterPro" id="IPR003601">
    <property type="entry name" value="Topo_IA_2"/>
</dbReference>
<dbReference type="GO" id="GO:0003917">
    <property type="term" value="F:DNA topoisomerase type I (single strand cut, ATP-independent) activity"/>
    <property type="evidence" value="ECO:0007669"/>
    <property type="project" value="UniProtKB-EC"/>
</dbReference>
<evidence type="ECO:0000256" key="8">
    <source>
        <dbReference type="RuleBase" id="RU362092"/>
    </source>
</evidence>
<evidence type="ECO:0000256" key="4">
    <source>
        <dbReference type="ARBA" id="ARBA00023029"/>
    </source>
</evidence>
<evidence type="ECO:0000256" key="2">
    <source>
        <dbReference type="ARBA" id="ARBA00009446"/>
    </source>
</evidence>
<keyword evidence="7" id="KW-0479">Metal-binding</keyword>
<evidence type="ECO:0000313" key="13">
    <source>
        <dbReference type="Proteomes" id="UP001620645"/>
    </source>
</evidence>
<dbReference type="PROSITE" id="PS00396">
    <property type="entry name" value="TOPO_IA_1"/>
    <property type="match status" value="1"/>
</dbReference>
<comment type="caution">
    <text evidence="12">The sequence shown here is derived from an EMBL/GenBank/DDBJ whole genome shotgun (WGS) entry which is preliminary data.</text>
</comment>
<evidence type="ECO:0000256" key="7">
    <source>
        <dbReference type="PROSITE-ProRule" id="PRU00325"/>
    </source>
</evidence>
<keyword evidence="6 8" id="KW-0413">Isomerase</keyword>
<dbReference type="EMBL" id="JBICCN010000015">
    <property type="protein sequence ID" value="KAL3103179.1"/>
    <property type="molecule type" value="Genomic_DNA"/>
</dbReference>
<dbReference type="EC" id="5.6.2.1" evidence="3 8"/>
<dbReference type="InterPro" id="IPR003602">
    <property type="entry name" value="Topo_IA_DNA-bd_dom"/>
</dbReference>
<dbReference type="PANTHER" id="PTHR11390:SF21">
    <property type="entry name" value="DNA TOPOISOMERASE 3-ALPHA"/>
    <property type="match status" value="1"/>
</dbReference>
<dbReference type="Gene3D" id="3.40.50.140">
    <property type="match status" value="1"/>
</dbReference>
<evidence type="ECO:0000256" key="1">
    <source>
        <dbReference type="ARBA" id="ARBA00000213"/>
    </source>
</evidence>
<evidence type="ECO:0000259" key="10">
    <source>
        <dbReference type="PROSITE" id="PS50966"/>
    </source>
</evidence>
<feature type="domain" description="Toprim" evidence="9">
    <location>
        <begin position="186"/>
        <end position="330"/>
    </location>
</feature>
<dbReference type="PROSITE" id="PS52039">
    <property type="entry name" value="TOPO_IA_2"/>
    <property type="match status" value="1"/>
</dbReference>
<dbReference type="FunFam" id="3.40.50.140:FF:000003">
    <property type="entry name" value="DNA topoisomerase"/>
    <property type="match status" value="1"/>
</dbReference>
<dbReference type="SUPFAM" id="SSF56712">
    <property type="entry name" value="Prokaryotic type I DNA topoisomerase"/>
    <property type="match status" value="1"/>
</dbReference>
<dbReference type="GO" id="GO:0003677">
    <property type="term" value="F:DNA binding"/>
    <property type="evidence" value="ECO:0007669"/>
    <property type="project" value="UniProtKB-KW"/>
</dbReference>
<dbReference type="InterPro" id="IPR013497">
    <property type="entry name" value="Topo_IA_cen"/>
</dbReference>
<evidence type="ECO:0000259" key="11">
    <source>
        <dbReference type="PROSITE" id="PS52039"/>
    </source>
</evidence>
<dbReference type="Gene3D" id="1.10.290.10">
    <property type="entry name" value="Topoisomerase I, domain 4"/>
    <property type="match status" value="1"/>
</dbReference>
<dbReference type="SMART" id="SM00493">
    <property type="entry name" value="TOPRIM"/>
    <property type="match status" value="1"/>
</dbReference>
<dbReference type="InterPro" id="IPR007527">
    <property type="entry name" value="Znf_SWIM"/>
</dbReference>
<reference evidence="12 13" key="1">
    <citation type="submission" date="2024-10" db="EMBL/GenBank/DDBJ databases">
        <authorList>
            <person name="Kim D."/>
        </authorList>
    </citation>
    <scope>NUCLEOTIDE SEQUENCE [LARGE SCALE GENOMIC DNA]</scope>
    <source>
        <strain evidence="12">Taebaek</strain>
    </source>
</reference>
<dbReference type="InterPro" id="IPR013825">
    <property type="entry name" value="Topo_IA_cen_sub2"/>
</dbReference>
<dbReference type="InterPro" id="IPR006171">
    <property type="entry name" value="TOPRIM_dom"/>
</dbReference>
<proteinExistence type="inferred from homology"/>
<comment type="function">
    <text evidence="8">Introduces a single-strand break via transesterification at a target site in duplex DNA. Releases the supercoiling and torsional tension of DNA introduced during the DNA replication and transcription by transiently cleaving and rejoining one strand of the DNA duplex. The scissile phosphodiester is attacked by the catalytic tyrosine of the enzyme, resulting in the formation of a DNA-(5'-phosphotyrosyl)-enzyme intermediate and the expulsion of a 3'-OH DNA strand.</text>
</comment>
<dbReference type="Gene3D" id="1.10.460.10">
    <property type="entry name" value="Topoisomerase I, domain 2"/>
    <property type="match status" value="1"/>
</dbReference>
<protein>
    <recommendedName>
        <fullName evidence="3 8">DNA topoisomerase</fullName>
        <ecNumber evidence="3 8">5.6.2.1</ecNumber>
    </recommendedName>
</protein>
<keyword evidence="7" id="KW-0863">Zinc-finger</keyword>
<dbReference type="InterPro" id="IPR023405">
    <property type="entry name" value="Topo_IA_core_domain"/>
</dbReference>
<dbReference type="InterPro" id="IPR000380">
    <property type="entry name" value="Topo_IA"/>
</dbReference>
<keyword evidence="13" id="KW-1185">Reference proteome</keyword>
<evidence type="ECO:0000256" key="6">
    <source>
        <dbReference type="ARBA" id="ARBA00023235"/>
    </source>
</evidence>
<dbReference type="InterPro" id="IPR023406">
    <property type="entry name" value="Topo_IA_AS"/>
</dbReference>
<comment type="catalytic activity">
    <reaction evidence="1 8">
        <text>ATP-independent breakage of single-stranded DNA, followed by passage and rejoining.</text>
        <dbReference type="EC" id="5.6.2.1"/>
    </reaction>
</comment>
<sequence>MNFASHLVNVLQFAEHSLSAAYHEERMDDFYTISVKLYSIFGDVIVDGLNIAENGIVRIVRDENSLYPRIYEVRACAFDSHPTYIYESINFCRCPFFALRVLHEDNAYVCQHFIAVIFARACGLLKPERVEKTEVMRAILSVVSKPNEVDPGFKREEEEHINSATNRGTLTTDTQFLGMINATNRRVLCVAEKNDVAKNIARILSKGQARTENGVSKYNKNYTFEATFQGISQTFVFTSVTGHLMNYNFHESYKQWVESRIYDLFEGQVVLDIDSGMRDIETNLKRESRKAHTLLIWTDCDREGEFIGNEVVKVCRKENSLLTVRRARFSEITDQAISRAIQNLTAIDQNWVDAVDCRMELDLRIGAAFTRLQTLYLKKNFYQFLRDNDPKSVISYGSCQFPTLGFVVERYRENREFVSQEFWKLSGKDGSTNIEFLWEREGLSTQLFDREAILALYEACIAVVHSARVKEVDSHPKTKWRPPPMDTVQLEKLGSKFLKMNVKRIMESAEKLYQHGLISYPRTETNCYSADFDLDSIVNRLTENDQWGDFAMNDVQMCGGAKPRNGRKSDKAHPPIHPVKNANRNEIASMDEWKVYELVCRYFLASVSRDASGRETKVKAEVNEEIFTATGLIIDDRGYLKVYPFEKWADKELPMYRNGQPLPNFQIRMADLSTQPPPLLTEADLIALMDKKGIGTDATHAEHIERIKFRKYVVLNNANRFEPTKVGLALINGYDRMEHRHKVSKPNLRAELEADLVKICEGTKTKQTVLREQINIYKELFRNTELKVHKLGESLRAIYQQNNNGLIR</sequence>
<dbReference type="InterPro" id="IPR013824">
    <property type="entry name" value="Topo_IA_cen_sub1"/>
</dbReference>
<dbReference type="CDD" id="cd03362">
    <property type="entry name" value="TOPRIM_TopoIA_TopoIII"/>
    <property type="match status" value="1"/>
</dbReference>
<dbReference type="SMART" id="SM00436">
    <property type="entry name" value="TOP1Bc"/>
    <property type="match status" value="1"/>
</dbReference>
<feature type="domain" description="SWIM-type" evidence="10">
    <location>
        <begin position="71"/>
        <end position="121"/>
    </location>
</feature>
<dbReference type="PRINTS" id="PR00417">
    <property type="entry name" value="PRTPISMRASEI"/>
</dbReference>
<dbReference type="Proteomes" id="UP001620645">
    <property type="component" value="Unassembled WGS sequence"/>
</dbReference>
<gene>
    <name evidence="12" type="ORF">niasHS_002365</name>
</gene>